<dbReference type="OrthoDB" id="33152at2"/>
<dbReference type="PROSITE" id="PS01047">
    <property type="entry name" value="HMA_1"/>
    <property type="match status" value="1"/>
</dbReference>
<dbReference type="GO" id="GO:0005507">
    <property type="term" value="F:copper ion binding"/>
    <property type="evidence" value="ECO:0007669"/>
    <property type="project" value="TreeGrafter"/>
</dbReference>
<gene>
    <name evidence="11" type="ordered locus">Marky_2014</name>
</gene>
<evidence type="ECO:0000256" key="7">
    <source>
        <dbReference type="ARBA" id="ARBA00022967"/>
    </source>
</evidence>
<keyword evidence="3" id="KW-1003">Cell membrane</keyword>
<evidence type="ECO:0000313" key="12">
    <source>
        <dbReference type="Proteomes" id="UP000007030"/>
    </source>
</evidence>
<dbReference type="RefSeq" id="WP_013704787.1">
    <property type="nucleotide sequence ID" value="NC_015387.1"/>
</dbReference>
<sequence>MTPVKLKITGMTCAHCARTVERALKNVPGVEKVRVNYLKKEAEVHGEATPEALAAAVEAAGYGASPRGA</sequence>
<comment type="subcellular location">
    <subcellularLocation>
        <location evidence="1">Cell membrane</location>
        <topology evidence="1">Multi-pass membrane protein</topology>
    </subcellularLocation>
</comment>
<dbReference type="CDD" id="cd00371">
    <property type="entry name" value="HMA"/>
    <property type="match status" value="1"/>
</dbReference>
<evidence type="ECO:0000256" key="4">
    <source>
        <dbReference type="ARBA" id="ARBA00022553"/>
    </source>
</evidence>
<keyword evidence="6" id="KW-0460">Magnesium</keyword>
<dbReference type="GO" id="GO:0043682">
    <property type="term" value="F:P-type divalent copper transporter activity"/>
    <property type="evidence" value="ECO:0007669"/>
    <property type="project" value="TreeGrafter"/>
</dbReference>
<keyword evidence="2" id="KW-0813">Transport</keyword>
<name>F2NN03_MARHT</name>
<keyword evidence="3" id="KW-0472">Membrane</keyword>
<keyword evidence="5" id="KW-0479">Metal-binding</keyword>
<dbReference type="GO" id="GO:0140581">
    <property type="term" value="F:P-type monovalent copper transporter activity"/>
    <property type="evidence" value="ECO:0007669"/>
    <property type="project" value="UniProtKB-EC"/>
</dbReference>
<evidence type="ECO:0000256" key="9">
    <source>
        <dbReference type="ARBA" id="ARBA00049289"/>
    </source>
</evidence>
<dbReference type="Proteomes" id="UP000007030">
    <property type="component" value="Chromosome"/>
</dbReference>
<dbReference type="InterPro" id="IPR017969">
    <property type="entry name" value="Heavy-metal-associated_CS"/>
</dbReference>
<keyword evidence="4" id="KW-0597">Phosphoprotein</keyword>
<dbReference type="GO" id="GO:0055070">
    <property type="term" value="P:copper ion homeostasis"/>
    <property type="evidence" value="ECO:0007669"/>
    <property type="project" value="TreeGrafter"/>
</dbReference>
<dbReference type="InterPro" id="IPR036163">
    <property type="entry name" value="HMA_dom_sf"/>
</dbReference>
<dbReference type="Gene3D" id="3.30.70.100">
    <property type="match status" value="1"/>
</dbReference>
<dbReference type="PANTHER" id="PTHR43520:SF6">
    <property type="entry name" value="COPPER-EXPORTING P-TYPE ATPASE"/>
    <property type="match status" value="1"/>
</dbReference>
<dbReference type="AlphaFoldDB" id="F2NN03"/>
<evidence type="ECO:0000313" key="11">
    <source>
        <dbReference type="EMBL" id="AEB12742.1"/>
    </source>
</evidence>
<dbReference type="GO" id="GO:0005886">
    <property type="term" value="C:plasma membrane"/>
    <property type="evidence" value="ECO:0007669"/>
    <property type="project" value="UniProtKB-SubCell"/>
</dbReference>
<keyword evidence="12" id="KW-1185">Reference proteome</keyword>
<dbReference type="InterPro" id="IPR006121">
    <property type="entry name" value="HMA_dom"/>
</dbReference>
<reference evidence="11 12" key="1">
    <citation type="journal article" date="2012" name="Stand. Genomic Sci.">
        <title>Complete genome sequence of the aerobic, heterotroph Marinithermus hydrothermalis type strain (T1(T)) from a deep-sea hydrothermal vent chimney.</title>
        <authorList>
            <person name="Copeland A."/>
            <person name="Gu W."/>
            <person name="Yasawong M."/>
            <person name="Lapidus A."/>
            <person name="Lucas S."/>
            <person name="Deshpande S."/>
            <person name="Pagani I."/>
            <person name="Tapia R."/>
            <person name="Cheng J.F."/>
            <person name="Goodwin L.A."/>
            <person name="Pitluck S."/>
            <person name="Liolios K."/>
            <person name="Ivanova N."/>
            <person name="Mavromatis K."/>
            <person name="Mikhailova N."/>
            <person name="Pati A."/>
            <person name="Chen A."/>
            <person name="Palaniappan K."/>
            <person name="Land M."/>
            <person name="Pan C."/>
            <person name="Brambilla E.M."/>
            <person name="Rohde M."/>
            <person name="Tindall B.J."/>
            <person name="Sikorski J."/>
            <person name="Goker M."/>
            <person name="Detter J.C."/>
            <person name="Bristow J."/>
            <person name="Eisen J.A."/>
            <person name="Markowitz V."/>
            <person name="Hugenholtz P."/>
            <person name="Kyrpides N.C."/>
            <person name="Klenk H.P."/>
            <person name="Woyke T."/>
        </authorList>
    </citation>
    <scope>NUCLEOTIDE SEQUENCE [LARGE SCALE GENOMIC DNA]</scope>
    <source>
        <strain evidence="12">DSM 14884 / JCM 11576 / T1</strain>
    </source>
</reference>
<dbReference type="EMBL" id="CP002630">
    <property type="protein sequence ID" value="AEB12742.1"/>
    <property type="molecule type" value="Genomic_DNA"/>
</dbReference>
<keyword evidence="8" id="KW-0406">Ion transport</keyword>
<organism evidence="11 12">
    <name type="scientific">Marinithermus hydrothermalis (strain DSM 14884 / JCM 11576 / T1)</name>
    <dbReference type="NCBI Taxonomy" id="869210"/>
    <lineage>
        <taxon>Bacteria</taxon>
        <taxon>Thermotogati</taxon>
        <taxon>Deinococcota</taxon>
        <taxon>Deinococci</taxon>
        <taxon>Thermales</taxon>
        <taxon>Thermaceae</taxon>
        <taxon>Marinithermus</taxon>
    </lineage>
</organism>
<feature type="domain" description="HMA" evidence="10">
    <location>
        <begin position="2"/>
        <end position="65"/>
    </location>
</feature>
<evidence type="ECO:0000256" key="1">
    <source>
        <dbReference type="ARBA" id="ARBA00004651"/>
    </source>
</evidence>
<dbReference type="KEGG" id="mhd:Marky_2014"/>
<dbReference type="eggNOG" id="COG2608">
    <property type="taxonomic scope" value="Bacteria"/>
</dbReference>
<evidence type="ECO:0000256" key="2">
    <source>
        <dbReference type="ARBA" id="ARBA00022448"/>
    </source>
</evidence>
<evidence type="ECO:0000256" key="8">
    <source>
        <dbReference type="ARBA" id="ARBA00023065"/>
    </source>
</evidence>
<proteinExistence type="predicted"/>
<dbReference type="PANTHER" id="PTHR43520">
    <property type="entry name" value="ATP7, ISOFORM B"/>
    <property type="match status" value="1"/>
</dbReference>
<evidence type="ECO:0000256" key="5">
    <source>
        <dbReference type="ARBA" id="ARBA00022723"/>
    </source>
</evidence>
<accession>F2NN03</accession>
<evidence type="ECO:0000256" key="6">
    <source>
        <dbReference type="ARBA" id="ARBA00022842"/>
    </source>
</evidence>
<dbReference type="FunFam" id="3.30.70.100:FF:000005">
    <property type="entry name" value="Copper-exporting P-type ATPase A"/>
    <property type="match status" value="1"/>
</dbReference>
<dbReference type="Pfam" id="PF00403">
    <property type="entry name" value="HMA"/>
    <property type="match status" value="1"/>
</dbReference>
<keyword evidence="7" id="KW-1278">Translocase</keyword>
<dbReference type="SUPFAM" id="SSF55008">
    <property type="entry name" value="HMA, heavy metal-associated domain"/>
    <property type="match status" value="1"/>
</dbReference>
<dbReference type="HOGENOM" id="CLU_134973_6_0_0"/>
<comment type="catalytic activity">
    <reaction evidence="9">
        <text>Cu(+)(in) + ATP + H2O = Cu(+)(out) + ADP + phosphate + H(+)</text>
        <dbReference type="Rhea" id="RHEA:25792"/>
        <dbReference type="ChEBI" id="CHEBI:15377"/>
        <dbReference type="ChEBI" id="CHEBI:15378"/>
        <dbReference type="ChEBI" id="CHEBI:30616"/>
        <dbReference type="ChEBI" id="CHEBI:43474"/>
        <dbReference type="ChEBI" id="CHEBI:49552"/>
        <dbReference type="ChEBI" id="CHEBI:456216"/>
        <dbReference type="EC" id="7.2.2.8"/>
    </reaction>
</comment>
<evidence type="ECO:0000259" key="10">
    <source>
        <dbReference type="PROSITE" id="PS50846"/>
    </source>
</evidence>
<dbReference type="PROSITE" id="PS50846">
    <property type="entry name" value="HMA_2"/>
    <property type="match status" value="1"/>
</dbReference>
<dbReference type="STRING" id="869210.Marky_2014"/>
<protein>
    <submittedName>
        <fullName evidence="11">Heavy metal transport/detoxification protein</fullName>
    </submittedName>
</protein>
<evidence type="ECO:0000256" key="3">
    <source>
        <dbReference type="ARBA" id="ARBA00022475"/>
    </source>
</evidence>